<organism evidence="7 8">
    <name type="scientific">Sphenostylis stenocarpa</name>
    <dbReference type="NCBI Taxonomy" id="92480"/>
    <lineage>
        <taxon>Eukaryota</taxon>
        <taxon>Viridiplantae</taxon>
        <taxon>Streptophyta</taxon>
        <taxon>Embryophyta</taxon>
        <taxon>Tracheophyta</taxon>
        <taxon>Spermatophyta</taxon>
        <taxon>Magnoliopsida</taxon>
        <taxon>eudicotyledons</taxon>
        <taxon>Gunneridae</taxon>
        <taxon>Pentapetalae</taxon>
        <taxon>rosids</taxon>
        <taxon>fabids</taxon>
        <taxon>Fabales</taxon>
        <taxon>Fabaceae</taxon>
        <taxon>Papilionoideae</taxon>
        <taxon>50 kb inversion clade</taxon>
        <taxon>NPAAA clade</taxon>
        <taxon>indigoferoid/millettioid clade</taxon>
        <taxon>Phaseoleae</taxon>
        <taxon>Sphenostylis</taxon>
    </lineage>
</organism>
<evidence type="ECO:0000313" key="7">
    <source>
        <dbReference type="EMBL" id="CAJ1960463.1"/>
    </source>
</evidence>
<evidence type="ECO:0000256" key="4">
    <source>
        <dbReference type="ARBA" id="ARBA00022729"/>
    </source>
</evidence>
<dbReference type="GO" id="GO:0016671">
    <property type="term" value="F:oxidoreductase activity, acting on a sulfur group of donors, disulfide as acceptor"/>
    <property type="evidence" value="ECO:0007669"/>
    <property type="project" value="InterPro"/>
</dbReference>
<proteinExistence type="inferred from homology"/>
<feature type="chain" id="PRO_5041652620" description="Gamma-interferon-inducible lysosomal thiol reductase" evidence="6">
    <location>
        <begin position="28"/>
        <end position="258"/>
    </location>
</feature>
<comment type="similarity">
    <text evidence="2">Belongs to the GILT family.</text>
</comment>
<protein>
    <recommendedName>
        <fullName evidence="9">Gamma-interferon-inducible lysosomal thiol reductase</fullName>
    </recommendedName>
</protein>
<dbReference type="PANTHER" id="PTHR13234:SF8">
    <property type="entry name" value="GAMMA-INTERFERON-INDUCIBLE LYSOSOMAL THIOL REDUCTASE"/>
    <property type="match status" value="1"/>
</dbReference>
<gene>
    <name evidence="7" type="ORF">AYBTSS11_LOCUS18206</name>
</gene>
<comment type="subcellular location">
    <subcellularLocation>
        <location evidence="1">Secreted</location>
    </subcellularLocation>
</comment>
<evidence type="ECO:0000313" key="8">
    <source>
        <dbReference type="Proteomes" id="UP001189624"/>
    </source>
</evidence>
<evidence type="ECO:0000256" key="3">
    <source>
        <dbReference type="ARBA" id="ARBA00022525"/>
    </source>
</evidence>
<keyword evidence="3" id="KW-0964">Secreted</keyword>
<evidence type="ECO:0000256" key="5">
    <source>
        <dbReference type="ARBA" id="ARBA00023180"/>
    </source>
</evidence>
<dbReference type="Gene3D" id="3.40.30.10">
    <property type="entry name" value="Glutaredoxin"/>
    <property type="match status" value="1"/>
</dbReference>
<evidence type="ECO:0000256" key="1">
    <source>
        <dbReference type="ARBA" id="ARBA00004613"/>
    </source>
</evidence>
<reference evidence="7" key="1">
    <citation type="submission" date="2023-10" db="EMBL/GenBank/DDBJ databases">
        <authorList>
            <person name="Domelevo Entfellner J.-B."/>
        </authorList>
    </citation>
    <scope>NUCLEOTIDE SEQUENCE</scope>
</reference>
<dbReference type="GO" id="GO:0005576">
    <property type="term" value="C:extracellular region"/>
    <property type="evidence" value="ECO:0007669"/>
    <property type="project" value="UniProtKB-SubCell"/>
</dbReference>
<sequence length="258" mass="29566">MVSRSTTLSLYLLMYLSFFAFFSRSESKSESHTPKVSLELYYESLCPYSANFIVNFLPKIFTGDLAPVVDLKLVPWGNAKLRPNATFDCQHGPYECLLNTVEACAINTWPKLSKHFLFIYCVEDLVYQRKRDEWESCFEKLHLDSEPIKQCYNGEQGKQLELQYAAETNALQPPHKYVPWVVVDGEPLYEDYENFLSYICKAYKGTHTPRSCTQASYITEVKATKHSVCDKEGGMGRWGKVSSTIASWLHQMNLGDAI</sequence>
<dbReference type="PANTHER" id="PTHR13234">
    <property type="entry name" value="GAMMA-INTERFERON INDUCIBLE LYSOSOMAL THIOL REDUCTASE GILT"/>
    <property type="match status" value="1"/>
</dbReference>
<keyword evidence="4 6" id="KW-0732">Signal</keyword>
<dbReference type="InterPro" id="IPR004911">
    <property type="entry name" value="Interferon-induced_GILT"/>
</dbReference>
<dbReference type="EMBL" id="OY731403">
    <property type="protein sequence ID" value="CAJ1960463.1"/>
    <property type="molecule type" value="Genomic_DNA"/>
</dbReference>
<evidence type="ECO:0000256" key="2">
    <source>
        <dbReference type="ARBA" id="ARBA00005679"/>
    </source>
</evidence>
<keyword evidence="8" id="KW-1185">Reference proteome</keyword>
<keyword evidence="5" id="KW-0325">Glycoprotein</keyword>
<feature type="signal peptide" evidence="6">
    <location>
        <begin position="1"/>
        <end position="27"/>
    </location>
</feature>
<dbReference type="AlphaFoldDB" id="A0AA86SLK7"/>
<accession>A0AA86SLK7</accession>
<name>A0AA86SLK7_9FABA</name>
<evidence type="ECO:0008006" key="9">
    <source>
        <dbReference type="Google" id="ProtNLM"/>
    </source>
</evidence>
<evidence type="ECO:0000256" key="6">
    <source>
        <dbReference type="SAM" id="SignalP"/>
    </source>
</evidence>
<dbReference type="Pfam" id="PF03227">
    <property type="entry name" value="GILT"/>
    <property type="match status" value="1"/>
</dbReference>
<dbReference type="Gramene" id="rna-AYBTSS11_LOCUS18206">
    <property type="protein sequence ID" value="CAJ1960463.1"/>
    <property type="gene ID" value="gene-AYBTSS11_LOCUS18206"/>
</dbReference>
<dbReference type="Proteomes" id="UP001189624">
    <property type="component" value="Chromosome 6"/>
</dbReference>